<reference evidence="2 3" key="1">
    <citation type="journal article" date="2018" name="Sci. Rep.">
        <title>Genomic signatures of local adaptation to the degree of environmental predictability in rotifers.</title>
        <authorList>
            <person name="Franch-Gras L."/>
            <person name="Hahn C."/>
            <person name="Garcia-Roger E.M."/>
            <person name="Carmona M.J."/>
            <person name="Serra M."/>
            <person name="Gomez A."/>
        </authorList>
    </citation>
    <scope>NUCLEOTIDE SEQUENCE [LARGE SCALE GENOMIC DNA]</scope>
    <source>
        <strain evidence="2">HYR1</strain>
    </source>
</reference>
<evidence type="ECO:0000313" key="2">
    <source>
        <dbReference type="EMBL" id="RNA31267.1"/>
    </source>
</evidence>
<keyword evidence="1" id="KW-1133">Transmembrane helix</keyword>
<keyword evidence="1" id="KW-0812">Transmembrane</keyword>
<keyword evidence="3" id="KW-1185">Reference proteome</keyword>
<evidence type="ECO:0000313" key="3">
    <source>
        <dbReference type="Proteomes" id="UP000276133"/>
    </source>
</evidence>
<evidence type="ECO:0000256" key="1">
    <source>
        <dbReference type="SAM" id="Phobius"/>
    </source>
</evidence>
<gene>
    <name evidence="2" type="ORF">BpHYR1_045600</name>
</gene>
<comment type="caution">
    <text evidence="2">The sequence shown here is derived from an EMBL/GenBank/DDBJ whole genome shotgun (WGS) entry which is preliminary data.</text>
</comment>
<dbReference type="AlphaFoldDB" id="A0A3M7S6L5"/>
<dbReference type="Proteomes" id="UP000276133">
    <property type="component" value="Unassembled WGS sequence"/>
</dbReference>
<dbReference type="EMBL" id="REGN01001959">
    <property type="protein sequence ID" value="RNA31267.1"/>
    <property type="molecule type" value="Genomic_DNA"/>
</dbReference>
<accession>A0A3M7S6L5</accession>
<protein>
    <submittedName>
        <fullName evidence="2">Uncharacterized protein</fullName>
    </submittedName>
</protein>
<proteinExistence type="predicted"/>
<keyword evidence="1" id="KW-0472">Membrane</keyword>
<feature type="transmembrane region" description="Helical" evidence="1">
    <location>
        <begin position="92"/>
        <end position="113"/>
    </location>
</feature>
<sequence length="161" mass="18397">MCQIKVVSHKFLLRTKTEKFILVKKFTHKHKDFRLIETKIKIRNLTLKTLISIPARLGRRRLVFFQCTSSQILIRYDPRDRTSSLTGVDIPLAIPMVAGVFILGAIGLFLDLVSSSSFFKSLVDEYDFDKASLEELTDTVCEFCRPFSCSFTGSMVCQGKF</sequence>
<name>A0A3M7S6L5_BRAPC</name>
<organism evidence="2 3">
    <name type="scientific">Brachionus plicatilis</name>
    <name type="common">Marine rotifer</name>
    <name type="synonym">Brachionus muelleri</name>
    <dbReference type="NCBI Taxonomy" id="10195"/>
    <lineage>
        <taxon>Eukaryota</taxon>
        <taxon>Metazoa</taxon>
        <taxon>Spiralia</taxon>
        <taxon>Gnathifera</taxon>
        <taxon>Rotifera</taxon>
        <taxon>Eurotatoria</taxon>
        <taxon>Monogononta</taxon>
        <taxon>Pseudotrocha</taxon>
        <taxon>Ploima</taxon>
        <taxon>Brachionidae</taxon>
        <taxon>Brachionus</taxon>
    </lineage>
</organism>